<feature type="compositionally biased region" description="Basic and acidic residues" evidence="2">
    <location>
        <begin position="10"/>
        <end position="20"/>
    </location>
</feature>
<dbReference type="EMBL" id="CAIX01000001">
    <property type="protein sequence ID" value="CCI39357.1"/>
    <property type="molecule type" value="Genomic_DNA"/>
</dbReference>
<dbReference type="InterPro" id="IPR025715">
    <property type="entry name" value="FoP_C"/>
</dbReference>
<evidence type="ECO:0000313" key="4">
    <source>
        <dbReference type="EMBL" id="CCI39357.1"/>
    </source>
</evidence>
<evidence type="ECO:0000313" key="5">
    <source>
        <dbReference type="Proteomes" id="UP000053237"/>
    </source>
</evidence>
<keyword evidence="5" id="KW-1185">Reference proteome</keyword>
<keyword evidence="1" id="KW-0694">RNA-binding</keyword>
<feature type="compositionally biased region" description="Polar residues" evidence="2">
    <location>
        <begin position="144"/>
        <end position="159"/>
    </location>
</feature>
<feature type="compositionally biased region" description="Basic and acidic residues" evidence="2">
    <location>
        <begin position="221"/>
        <end position="237"/>
    </location>
</feature>
<feature type="compositionally biased region" description="Basic residues" evidence="2">
    <location>
        <begin position="30"/>
        <end position="41"/>
    </location>
</feature>
<feature type="region of interest" description="Disordered" evidence="2">
    <location>
        <begin position="204"/>
        <end position="244"/>
    </location>
</feature>
<evidence type="ECO:0000256" key="1">
    <source>
        <dbReference type="ARBA" id="ARBA00022884"/>
    </source>
</evidence>
<reference evidence="4 5" key="1">
    <citation type="submission" date="2012-05" db="EMBL/GenBank/DDBJ databases">
        <title>Recombination and specialization in a pathogen metapopulation.</title>
        <authorList>
            <person name="Gardiner A."/>
            <person name="Kemen E."/>
            <person name="Schultz-Larsen T."/>
            <person name="MacLean D."/>
            <person name="Van Oosterhout C."/>
            <person name="Jones J.D.G."/>
        </authorList>
    </citation>
    <scope>NUCLEOTIDE SEQUENCE [LARGE SCALE GENOMIC DNA]</scope>
    <source>
        <strain evidence="4 5">Ac Nc2</strain>
    </source>
</reference>
<comment type="caution">
    <text evidence="4">The sequence shown here is derived from an EMBL/GenBank/DDBJ whole genome shotgun (WGS) entry which is preliminary data.</text>
</comment>
<evidence type="ECO:0000256" key="2">
    <source>
        <dbReference type="SAM" id="MobiDB-lite"/>
    </source>
</evidence>
<feature type="compositionally biased region" description="Polar residues" evidence="2">
    <location>
        <begin position="105"/>
        <end position="115"/>
    </location>
</feature>
<protein>
    <recommendedName>
        <fullName evidence="3">Chromatin target of PRMT1 protein C-terminal domain-containing protein</fullName>
    </recommendedName>
</protein>
<gene>
    <name evidence="4" type="ORF">BN9_001400</name>
</gene>
<organism evidence="4 5">
    <name type="scientific">Albugo candida</name>
    <dbReference type="NCBI Taxonomy" id="65357"/>
    <lineage>
        <taxon>Eukaryota</taxon>
        <taxon>Sar</taxon>
        <taxon>Stramenopiles</taxon>
        <taxon>Oomycota</taxon>
        <taxon>Peronosporomycetes</taxon>
        <taxon>Albuginales</taxon>
        <taxon>Albuginaceae</taxon>
        <taxon>Albugo</taxon>
    </lineage>
</organism>
<proteinExistence type="predicted"/>
<evidence type="ECO:0000259" key="3">
    <source>
        <dbReference type="Pfam" id="PF13865"/>
    </source>
</evidence>
<feature type="domain" description="Chromatin target of PRMT1 protein C-terminal" evidence="3">
    <location>
        <begin position="149"/>
        <end position="230"/>
    </location>
</feature>
<feature type="region of interest" description="Disordered" evidence="2">
    <location>
        <begin position="121"/>
        <end position="180"/>
    </location>
</feature>
<dbReference type="GO" id="GO:0003723">
    <property type="term" value="F:RNA binding"/>
    <property type="evidence" value="ECO:0007669"/>
    <property type="project" value="UniProtKB-KW"/>
</dbReference>
<dbReference type="OrthoDB" id="77799at2759"/>
<dbReference type="Proteomes" id="UP000053237">
    <property type="component" value="Unassembled WGS sequence"/>
</dbReference>
<dbReference type="InParanoid" id="A0A024FY62"/>
<accession>A0A024FY62</accession>
<sequence>MRSAKTGQRNARDVRVDRRHSNPSRQSSSSKKRLSIKSNARKRTELIGASNVMLSTRFASLGDESVKEKGLIVSTRPKYKKQAGYASAEITKIKKKPLSKSKSLNRTSNNQSIPQFQQQKINAMTQKNRVKRQEVVKKRRKGLQQVQSNKMKTGGNKTIVTPAGKESKSKTLGSVNRKKEKKVFPIRKKKAVNGDQLDVEMDAYWHEGGKGPNPKAAQLDRQMEQYWAKKSDAEKQPVNENSQA</sequence>
<name>A0A024FY62_9STRA</name>
<dbReference type="Pfam" id="PF13865">
    <property type="entry name" value="FoP_duplication"/>
    <property type="match status" value="1"/>
</dbReference>
<feature type="region of interest" description="Disordered" evidence="2">
    <location>
        <begin position="96"/>
        <end position="115"/>
    </location>
</feature>
<feature type="region of interest" description="Disordered" evidence="2">
    <location>
        <begin position="1"/>
        <end position="44"/>
    </location>
</feature>
<dbReference type="AlphaFoldDB" id="A0A024FY62"/>